<dbReference type="EMBL" id="NJHN03000064">
    <property type="protein sequence ID" value="KAH9418364.1"/>
    <property type="molecule type" value="Genomic_DNA"/>
</dbReference>
<gene>
    <name evidence="1" type="ORF">DERP_010233</name>
</gene>
<accession>A0ABQ8J700</accession>
<keyword evidence="2" id="KW-1185">Reference proteome</keyword>
<sequence length="64" mass="7587">MFGLTVWRGNLGRILDHCFQECDSEKTIFRVQVFILGKKRDNADDAKELKRCKRMHWMQKDADG</sequence>
<proteinExistence type="predicted"/>
<protein>
    <submittedName>
        <fullName evidence="1">Uncharacterized protein</fullName>
    </submittedName>
</protein>
<comment type="caution">
    <text evidence="1">The sequence shown here is derived from an EMBL/GenBank/DDBJ whole genome shotgun (WGS) entry which is preliminary data.</text>
</comment>
<evidence type="ECO:0000313" key="1">
    <source>
        <dbReference type="EMBL" id="KAH9418364.1"/>
    </source>
</evidence>
<dbReference type="Proteomes" id="UP000887458">
    <property type="component" value="Unassembled WGS sequence"/>
</dbReference>
<reference evidence="1 2" key="2">
    <citation type="journal article" date="2022" name="Mol. Biol. Evol.">
        <title>Comparative Genomics Reveals Insights into the Divergent Evolution of Astigmatic Mites and Household Pest Adaptations.</title>
        <authorList>
            <person name="Xiong Q."/>
            <person name="Wan A.T."/>
            <person name="Liu X."/>
            <person name="Fung C.S."/>
            <person name="Xiao X."/>
            <person name="Malainual N."/>
            <person name="Hou J."/>
            <person name="Wang L."/>
            <person name="Wang M."/>
            <person name="Yang K.Y."/>
            <person name="Cui Y."/>
            <person name="Leung E.L."/>
            <person name="Nong W."/>
            <person name="Shin S.K."/>
            <person name="Au S.W."/>
            <person name="Jeong K.Y."/>
            <person name="Chew F.T."/>
            <person name="Hui J.H."/>
            <person name="Leung T.F."/>
            <person name="Tungtrongchitr A."/>
            <person name="Zhong N."/>
            <person name="Liu Z."/>
            <person name="Tsui S.K."/>
        </authorList>
    </citation>
    <scope>NUCLEOTIDE SEQUENCE [LARGE SCALE GENOMIC DNA]</scope>
    <source>
        <strain evidence="1">Derp</strain>
    </source>
</reference>
<evidence type="ECO:0000313" key="2">
    <source>
        <dbReference type="Proteomes" id="UP000887458"/>
    </source>
</evidence>
<name>A0ABQ8J700_DERPT</name>
<reference evidence="1 2" key="1">
    <citation type="journal article" date="2018" name="J. Allergy Clin. Immunol.">
        <title>High-quality assembly of Dermatophagoides pteronyssinus genome and transcriptome reveals a wide range of novel allergens.</title>
        <authorList>
            <person name="Liu X.Y."/>
            <person name="Yang K.Y."/>
            <person name="Wang M.Q."/>
            <person name="Kwok J.S."/>
            <person name="Zeng X."/>
            <person name="Yang Z."/>
            <person name="Xiao X.J."/>
            <person name="Lau C.P."/>
            <person name="Li Y."/>
            <person name="Huang Z.M."/>
            <person name="Ba J.G."/>
            <person name="Yim A.K."/>
            <person name="Ouyang C.Y."/>
            <person name="Ngai S.M."/>
            <person name="Chan T.F."/>
            <person name="Leung E.L."/>
            <person name="Liu L."/>
            <person name="Liu Z.G."/>
            <person name="Tsui S.K."/>
        </authorList>
    </citation>
    <scope>NUCLEOTIDE SEQUENCE [LARGE SCALE GENOMIC DNA]</scope>
    <source>
        <strain evidence="1">Derp</strain>
    </source>
</reference>
<organism evidence="1 2">
    <name type="scientific">Dermatophagoides pteronyssinus</name>
    <name type="common">European house dust mite</name>
    <dbReference type="NCBI Taxonomy" id="6956"/>
    <lineage>
        <taxon>Eukaryota</taxon>
        <taxon>Metazoa</taxon>
        <taxon>Ecdysozoa</taxon>
        <taxon>Arthropoda</taxon>
        <taxon>Chelicerata</taxon>
        <taxon>Arachnida</taxon>
        <taxon>Acari</taxon>
        <taxon>Acariformes</taxon>
        <taxon>Sarcoptiformes</taxon>
        <taxon>Astigmata</taxon>
        <taxon>Psoroptidia</taxon>
        <taxon>Analgoidea</taxon>
        <taxon>Pyroglyphidae</taxon>
        <taxon>Dermatophagoidinae</taxon>
        <taxon>Dermatophagoides</taxon>
    </lineage>
</organism>